<dbReference type="GeneID" id="25283430"/>
<keyword evidence="3" id="KW-1185">Reference proteome</keyword>
<evidence type="ECO:0000313" key="3">
    <source>
        <dbReference type="Proteomes" id="UP000027920"/>
    </source>
</evidence>
<evidence type="ECO:0000259" key="1">
    <source>
        <dbReference type="Pfam" id="PF24476"/>
    </source>
</evidence>
<accession>A0A072P7U1</accession>
<dbReference type="PANTHER" id="PTHR35186:SF4">
    <property type="entry name" value="PRION-INHIBITION AND PROPAGATION HELO DOMAIN-CONTAINING PROTEIN"/>
    <property type="match status" value="1"/>
</dbReference>
<dbReference type="VEuPathDB" id="FungiDB:A1O9_08518"/>
<reference evidence="2 3" key="1">
    <citation type="submission" date="2013-03" db="EMBL/GenBank/DDBJ databases">
        <title>The Genome Sequence of Exophiala aquamarina CBS 119918.</title>
        <authorList>
            <consortium name="The Broad Institute Genomics Platform"/>
            <person name="Cuomo C."/>
            <person name="de Hoog S."/>
            <person name="Gorbushina A."/>
            <person name="Walker B."/>
            <person name="Young S.K."/>
            <person name="Zeng Q."/>
            <person name="Gargeya S."/>
            <person name="Fitzgerald M."/>
            <person name="Haas B."/>
            <person name="Abouelleil A."/>
            <person name="Allen A.W."/>
            <person name="Alvarado L."/>
            <person name="Arachchi H.M."/>
            <person name="Berlin A.M."/>
            <person name="Chapman S.B."/>
            <person name="Gainer-Dewar J."/>
            <person name="Goldberg J."/>
            <person name="Griggs A."/>
            <person name="Gujja S."/>
            <person name="Hansen M."/>
            <person name="Howarth C."/>
            <person name="Imamovic A."/>
            <person name="Ireland A."/>
            <person name="Larimer J."/>
            <person name="McCowan C."/>
            <person name="Murphy C."/>
            <person name="Pearson M."/>
            <person name="Poon T.W."/>
            <person name="Priest M."/>
            <person name="Roberts A."/>
            <person name="Saif S."/>
            <person name="Shea T."/>
            <person name="Sisk P."/>
            <person name="Sykes S."/>
            <person name="Wortman J."/>
            <person name="Nusbaum C."/>
            <person name="Birren B."/>
        </authorList>
    </citation>
    <scope>NUCLEOTIDE SEQUENCE [LARGE SCALE GENOMIC DNA]</scope>
    <source>
        <strain evidence="2 3">CBS 119918</strain>
    </source>
</reference>
<sequence length="520" mass="58308">MPSGLEEAGLVMAAFPLLISLVDEYRQGLDLIKRWMRYKKTLRSLRRVFAAEKQVFENACYKLIEAVFNDDGHTARRLLSDGLGSAWKDSNIDRKLQQALGPENWAVFGGIMSEIQSMLSKLLAELQRHISINKSSRLHAEVQALSARFHLVFGNKEASLEELHRLIDVFQNLTKGVKMRQREVLKVGAADEFRKFRQKACELCEVINQSFRCGCSTQHVVNLRLGTPDGTPISTEAGALETFDVEFQSGLNWTATSVKRRPLKHSAPGGCRHINNLCVYLRQPQTLGAAGCLGYIGVEDPLASGESCYCIQPGSLSKERPRVVSLYQVLSSQRRHSRFPFYERDRLKLAIILTTSLMRLHSTPWLQDMWTTSDILFRPLNDDLDEEAVLQPYVAQTFPSTAGATRSKAPPMVRNAALYALGKVLIQLIESRPLADENHLNQIASGGLVDPELELAAGLEPTIFRKAGKTWADVVRRCLYCEFDVDTTSARLDNDEFLLRVHALVLNPLADALERMGKVL</sequence>
<feature type="domain" description="DUF7580" evidence="1">
    <location>
        <begin position="194"/>
        <end position="513"/>
    </location>
</feature>
<dbReference type="HOGENOM" id="CLU_026305_3_1_1"/>
<comment type="caution">
    <text evidence="2">The sequence shown here is derived from an EMBL/GenBank/DDBJ whole genome shotgun (WGS) entry which is preliminary data.</text>
</comment>
<proteinExistence type="predicted"/>
<dbReference type="InterPro" id="IPR056002">
    <property type="entry name" value="DUF7580"/>
</dbReference>
<dbReference type="Proteomes" id="UP000027920">
    <property type="component" value="Unassembled WGS sequence"/>
</dbReference>
<dbReference type="Pfam" id="PF24476">
    <property type="entry name" value="DUF7580"/>
    <property type="match status" value="1"/>
</dbReference>
<organism evidence="2 3">
    <name type="scientific">Exophiala aquamarina CBS 119918</name>
    <dbReference type="NCBI Taxonomy" id="1182545"/>
    <lineage>
        <taxon>Eukaryota</taxon>
        <taxon>Fungi</taxon>
        <taxon>Dikarya</taxon>
        <taxon>Ascomycota</taxon>
        <taxon>Pezizomycotina</taxon>
        <taxon>Eurotiomycetes</taxon>
        <taxon>Chaetothyriomycetidae</taxon>
        <taxon>Chaetothyriales</taxon>
        <taxon>Herpotrichiellaceae</taxon>
        <taxon>Exophiala</taxon>
    </lineage>
</organism>
<gene>
    <name evidence="2" type="ORF">A1O9_08518</name>
</gene>
<dbReference type="OrthoDB" id="3565018at2759"/>
<dbReference type="EMBL" id="AMGV01000007">
    <property type="protein sequence ID" value="KEF55767.1"/>
    <property type="molecule type" value="Genomic_DNA"/>
</dbReference>
<protein>
    <recommendedName>
        <fullName evidence="1">DUF7580 domain-containing protein</fullName>
    </recommendedName>
</protein>
<dbReference type="RefSeq" id="XP_013258357.1">
    <property type="nucleotide sequence ID" value="XM_013402903.1"/>
</dbReference>
<dbReference type="STRING" id="1182545.A0A072P7U1"/>
<dbReference type="PANTHER" id="PTHR35186">
    <property type="entry name" value="ANK_REP_REGION DOMAIN-CONTAINING PROTEIN"/>
    <property type="match status" value="1"/>
</dbReference>
<evidence type="ECO:0000313" key="2">
    <source>
        <dbReference type="EMBL" id="KEF55767.1"/>
    </source>
</evidence>
<dbReference type="AlphaFoldDB" id="A0A072P7U1"/>
<name>A0A072P7U1_9EURO</name>